<name>A0A6J4PGR9_9ACTN</name>
<feature type="region of interest" description="Disordered" evidence="1">
    <location>
        <begin position="1"/>
        <end position="176"/>
    </location>
</feature>
<protein>
    <submittedName>
        <fullName evidence="2">Uncharacterized protein</fullName>
    </submittedName>
</protein>
<accession>A0A6J4PGR9</accession>
<organism evidence="2">
    <name type="scientific">uncultured Quadrisphaera sp</name>
    <dbReference type="NCBI Taxonomy" id="904978"/>
    <lineage>
        <taxon>Bacteria</taxon>
        <taxon>Bacillati</taxon>
        <taxon>Actinomycetota</taxon>
        <taxon>Actinomycetes</taxon>
        <taxon>Kineosporiales</taxon>
        <taxon>Kineosporiaceae</taxon>
        <taxon>Quadrisphaera</taxon>
        <taxon>environmental samples</taxon>
    </lineage>
</organism>
<feature type="non-terminal residue" evidence="2">
    <location>
        <position position="1"/>
    </location>
</feature>
<dbReference type="AlphaFoldDB" id="A0A6J4PGR9"/>
<evidence type="ECO:0000313" key="2">
    <source>
        <dbReference type="EMBL" id="CAA9415753.1"/>
    </source>
</evidence>
<sequence length="176" mass="19181">EQHPRQPRGLPRRHPTPRRARGGGRDPGPRGSAARDHRDVVDLGLARPAPGAGVPARGRPGVRGRGGQRHLRAQRARRRPRLHRDRAVAGHRRAAQPRPARPGAAPAGPGHGRPAGGRRAAGPGVHRGRAPPRRRPRDRRRRGRRDERARPGGRRGAETAAVLRPRVPHAGARPRL</sequence>
<feature type="compositionally biased region" description="Basic and acidic residues" evidence="1">
    <location>
        <begin position="23"/>
        <end position="41"/>
    </location>
</feature>
<gene>
    <name evidence="2" type="ORF">AVDCRST_MAG35-1696</name>
</gene>
<feature type="compositionally biased region" description="Low complexity" evidence="1">
    <location>
        <begin position="43"/>
        <end position="59"/>
    </location>
</feature>
<reference evidence="2" key="1">
    <citation type="submission" date="2020-02" db="EMBL/GenBank/DDBJ databases">
        <authorList>
            <person name="Meier V. D."/>
        </authorList>
    </citation>
    <scope>NUCLEOTIDE SEQUENCE</scope>
    <source>
        <strain evidence="2">AVDCRST_MAG35</strain>
    </source>
</reference>
<feature type="compositionally biased region" description="Low complexity" evidence="1">
    <location>
        <begin position="96"/>
        <end position="108"/>
    </location>
</feature>
<feature type="compositionally biased region" description="Basic residues" evidence="1">
    <location>
        <begin position="10"/>
        <end position="22"/>
    </location>
</feature>
<feature type="compositionally biased region" description="Basic residues" evidence="1">
    <location>
        <begin position="60"/>
        <end position="95"/>
    </location>
</feature>
<feature type="compositionally biased region" description="Basic residues" evidence="1">
    <location>
        <begin position="126"/>
        <end position="143"/>
    </location>
</feature>
<proteinExistence type="predicted"/>
<evidence type="ECO:0000256" key="1">
    <source>
        <dbReference type="SAM" id="MobiDB-lite"/>
    </source>
</evidence>
<feature type="non-terminal residue" evidence="2">
    <location>
        <position position="176"/>
    </location>
</feature>
<dbReference type="EMBL" id="CADCUY010000349">
    <property type="protein sequence ID" value="CAA9415753.1"/>
    <property type="molecule type" value="Genomic_DNA"/>
</dbReference>